<proteinExistence type="predicted"/>
<dbReference type="Pfam" id="PF20232">
    <property type="entry name" value="T6SS_FHA_C"/>
    <property type="match status" value="1"/>
</dbReference>
<dbReference type="PANTHER" id="PTHR23308">
    <property type="entry name" value="NUCLEAR INHIBITOR OF PROTEIN PHOSPHATASE-1"/>
    <property type="match status" value="1"/>
</dbReference>
<feature type="region of interest" description="Disordered" evidence="1">
    <location>
        <begin position="118"/>
        <end position="155"/>
    </location>
</feature>
<dbReference type="Pfam" id="PF00498">
    <property type="entry name" value="FHA"/>
    <property type="match status" value="1"/>
</dbReference>
<dbReference type="Proteomes" id="UP000661077">
    <property type="component" value="Unassembled WGS sequence"/>
</dbReference>
<gene>
    <name evidence="3" type="primary">tagH</name>
    <name evidence="3" type="ORF">JM946_04800</name>
</gene>
<feature type="compositionally biased region" description="Low complexity" evidence="1">
    <location>
        <begin position="141"/>
        <end position="154"/>
    </location>
</feature>
<comment type="caution">
    <text evidence="3">The sequence shown here is derived from an EMBL/GenBank/DDBJ whole genome shotgun (WGS) entry which is preliminary data.</text>
</comment>
<dbReference type="SMART" id="SM00240">
    <property type="entry name" value="FHA"/>
    <property type="match status" value="1"/>
</dbReference>
<dbReference type="RefSeq" id="WP_203165994.1">
    <property type="nucleotide sequence ID" value="NZ_JAEVLS010000001.1"/>
</dbReference>
<evidence type="ECO:0000256" key="1">
    <source>
        <dbReference type="SAM" id="MobiDB-lite"/>
    </source>
</evidence>
<dbReference type="NCBIfam" id="TIGR03354">
    <property type="entry name" value="VI_FHA"/>
    <property type="match status" value="1"/>
</dbReference>
<protein>
    <submittedName>
        <fullName evidence="3">Type VI secretion system-associated FHA domain protein TagH</fullName>
    </submittedName>
</protein>
<name>A0ABS1WSX4_9GAMM</name>
<dbReference type="InterPro" id="IPR017735">
    <property type="entry name" value="T6SS_FHA"/>
</dbReference>
<sequence length="470" mass="52006">MGIHRLAIWDWRIGMILTLEVTGPQAQEMGAGARKAFKAIGGTIGRLPDNDWVFPDPYVSGRHALIRYVNGKFFVEDTSTNGVFINSPDQRLTRGQPQQLRDGDLLYIDAYQINVSIQNDADPERRNDPFGGLKSSSPKLTAAVPRAAAPTPVAADDRTENLAVLKPVVLNKDDSTVAQDLPVPADDDDQEQADEELDEDDAGTEWYGVADMSPRKPATARLKPEVVKSTVAVPLPRPEARRPAPPPPKAVPNIPAVRTKLEPIQRSEPRASAAADSQLQTLLAAAGIEGLDPSSEIARTLGEMLRISVGGVMEALRTRERMKDDMRMRGTSFKPTDNNPLKFSANVDDAFHNLLVKRNSAYLSPDGAMEDAFRDVRDHQAAFLAAMRLAFESMLAQFDPQRMQEEFDRQMKGSILGVPAKLRYWDLYRDKYGELVKDAETGFRTLFGDAFARAYEEHLERLNKASRPAG</sequence>
<accession>A0ABS1WSX4</accession>
<keyword evidence="4" id="KW-1185">Reference proteome</keyword>
<dbReference type="InterPro" id="IPR000253">
    <property type="entry name" value="FHA_dom"/>
</dbReference>
<dbReference type="SUPFAM" id="SSF49879">
    <property type="entry name" value="SMAD/FHA domain"/>
    <property type="match status" value="1"/>
</dbReference>
<dbReference type="Gene3D" id="2.60.200.20">
    <property type="match status" value="1"/>
</dbReference>
<dbReference type="InterPro" id="IPR008984">
    <property type="entry name" value="SMAD_FHA_dom_sf"/>
</dbReference>
<feature type="region of interest" description="Disordered" evidence="1">
    <location>
        <begin position="175"/>
        <end position="255"/>
    </location>
</feature>
<feature type="domain" description="FHA" evidence="2">
    <location>
        <begin position="42"/>
        <end position="90"/>
    </location>
</feature>
<feature type="compositionally biased region" description="Acidic residues" evidence="1">
    <location>
        <begin position="185"/>
        <end position="203"/>
    </location>
</feature>
<dbReference type="InterPro" id="IPR046883">
    <property type="entry name" value="T6SS_FHA_C"/>
</dbReference>
<dbReference type="InterPro" id="IPR050923">
    <property type="entry name" value="Cell_Proc_Reg/RNA_Proc"/>
</dbReference>
<evidence type="ECO:0000313" key="4">
    <source>
        <dbReference type="Proteomes" id="UP000661077"/>
    </source>
</evidence>
<dbReference type="CDD" id="cd00060">
    <property type="entry name" value="FHA"/>
    <property type="match status" value="1"/>
</dbReference>
<reference evidence="3 4" key="1">
    <citation type="journal article" date="2021" name="Int. J. Syst. Evol. Microbiol.">
        <title>Steroidobacter gossypii sp. nov., isolated from soil of cotton cropping field.</title>
        <authorList>
            <person name="Huang R."/>
            <person name="Yang S."/>
            <person name="Zhen C."/>
            <person name="Liu W."/>
        </authorList>
    </citation>
    <scope>NUCLEOTIDE SEQUENCE [LARGE SCALE GENOMIC DNA]</scope>
    <source>
        <strain evidence="3 4">S1-65</strain>
    </source>
</reference>
<dbReference type="PROSITE" id="PS50006">
    <property type="entry name" value="FHA_DOMAIN"/>
    <property type="match status" value="1"/>
</dbReference>
<organism evidence="3 4">
    <name type="scientific">Steroidobacter gossypii</name>
    <dbReference type="NCBI Taxonomy" id="2805490"/>
    <lineage>
        <taxon>Bacteria</taxon>
        <taxon>Pseudomonadati</taxon>
        <taxon>Pseudomonadota</taxon>
        <taxon>Gammaproteobacteria</taxon>
        <taxon>Steroidobacterales</taxon>
        <taxon>Steroidobacteraceae</taxon>
        <taxon>Steroidobacter</taxon>
    </lineage>
</organism>
<evidence type="ECO:0000313" key="3">
    <source>
        <dbReference type="EMBL" id="MBM0104048.1"/>
    </source>
</evidence>
<evidence type="ECO:0000259" key="2">
    <source>
        <dbReference type="PROSITE" id="PS50006"/>
    </source>
</evidence>
<dbReference type="EMBL" id="JAEVLS010000001">
    <property type="protein sequence ID" value="MBM0104048.1"/>
    <property type="molecule type" value="Genomic_DNA"/>
</dbReference>